<sequence>MNCISRDAEHEKKGNMVQMVL</sequence>
<evidence type="ECO:0000256" key="1">
    <source>
        <dbReference type="SAM" id="MobiDB-lite"/>
    </source>
</evidence>
<organism evidence="2">
    <name type="scientific">Arundo donax</name>
    <name type="common">Giant reed</name>
    <name type="synonym">Donax arundinaceus</name>
    <dbReference type="NCBI Taxonomy" id="35708"/>
    <lineage>
        <taxon>Eukaryota</taxon>
        <taxon>Viridiplantae</taxon>
        <taxon>Streptophyta</taxon>
        <taxon>Embryophyta</taxon>
        <taxon>Tracheophyta</taxon>
        <taxon>Spermatophyta</taxon>
        <taxon>Magnoliopsida</taxon>
        <taxon>Liliopsida</taxon>
        <taxon>Poales</taxon>
        <taxon>Poaceae</taxon>
        <taxon>PACMAD clade</taxon>
        <taxon>Arundinoideae</taxon>
        <taxon>Arundineae</taxon>
        <taxon>Arundo</taxon>
    </lineage>
</organism>
<proteinExistence type="predicted"/>
<protein>
    <submittedName>
        <fullName evidence="2">Uncharacterized protein</fullName>
    </submittedName>
</protein>
<feature type="region of interest" description="Disordered" evidence="1">
    <location>
        <begin position="1"/>
        <end position="21"/>
    </location>
</feature>
<evidence type="ECO:0000313" key="2">
    <source>
        <dbReference type="EMBL" id="JAD55630.1"/>
    </source>
</evidence>
<dbReference type="AlphaFoldDB" id="A0A0A9B3B5"/>
<name>A0A0A9B3B5_ARUDO</name>
<feature type="compositionally biased region" description="Basic and acidic residues" evidence="1">
    <location>
        <begin position="1"/>
        <end position="14"/>
    </location>
</feature>
<dbReference type="EMBL" id="GBRH01242265">
    <property type="protein sequence ID" value="JAD55630.1"/>
    <property type="molecule type" value="Transcribed_RNA"/>
</dbReference>
<accession>A0A0A9B3B5</accession>
<reference evidence="2" key="2">
    <citation type="journal article" date="2015" name="Data Brief">
        <title>Shoot transcriptome of the giant reed, Arundo donax.</title>
        <authorList>
            <person name="Barrero R.A."/>
            <person name="Guerrero F.D."/>
            <person name="Moolhuijzen P."/>
            <person name="Goolsby J.A."/>
            <person name="Tidwell J."/>
            <person name="Bellgard S.E."/>
            <person name="Bellgard M.I."/>
        </authorList>
    </citation>
    <scope>NUCLEOTIDE SEQUENCE</scope>
    <source>
        <tissue evidence="2">Shoot tissue taken approximately 20 cm above the soil surface</tissue>
    </source>
</reference>
<reference evidence="2" key="1">
    <citation type="submission" date="2014-09" db="EMBL/GenBank/DDBJ databases">
        <authorList>
            <person name="Magalhaes I.L.F."/>
            <person name="Oliveira U."/>
            <person name="Santos F.R."/>
            <person name="Vidigal T.H.D.A."/>
            <person name="Brescovit A.D."/>
            <person name="Santos A.J."/>
        </authorList>
    </citation>
    <scope>NUCLEOTIDE SEQUENCE</scope>
    <source>
        <tissue evidence="2">Shoot tissue taken approximately 20 cm above the soil surface</tissue>
    </source>
</reference>